<sequence length="345" mass="37830">MRARRALLSLTLAVAAVAATAAPTLAAPTPPGQDKPGHYSFAVIGDVPYGAAQIAAFPQWIQQINAADPELTFHVGDIKNGSSRCDDAYYGQIKADFDTFVNPLVYVPGDNEWTDCHRANNGAYNPLERLAYDRSAFFANPGWSLGQNPIRLDSQAAAGYPENVQLRRDGVDFAMYDVVGSNDGRQPWDGLGYTQATPEQLAAEDARMANAIALIRDSFAQARQRHDRGVVLLQQADMFDPTYTPTWNDISAFQPLVQAIVDESRTFRGEVYLVNGDSHVYNSDQPLATGSPWLATYRVTGSADNLHRITVDGSSNNKDWLSVTINRPGADHVLSWTRVPYLVQP</sequence>
<dbReference type="InterPro" id="IPR029052">
    <property type="entry name" value="Metallo-depent_PP-like"/>
</dbReference>
<dbReference type="Proteomes" id="UP001529338">
    <property type="component" value="Unassembled WGS sequence"/>
</dbReference>
<dbReference type="RefSeq" id="WP_289456670.1">
    <property type="nucleotide sequence ID" value="NZ_JAUCGQ010000003.1"/>
</dbReference>
<dbReference type="EMBL" id="JAUCGQ010000003">
    <property type="protein sequence ID" value="MDM7856471.1"/>
    <property type="molecule type" value="Genomic_DNA"/>
</dbReference>
<dbReference type="InterPro" id="IPR006311">
    <property type="entry name" value="TAT_signal"/>
</dbReference>
<keyword evidence="1" id="KW-0732">Signal</keyword>
<keyword evidence="3" id="KW-1185">Reference proteome</keyword>
<evidence type="ECO:0000256" key="1">
    <source>
        <dbReference type="SAM" id="SignalP"/>
    </source>
</evidence>
<evidence type="ECO:0008006" key="4">
    <source>
        <dbReference type="Google" id="ProtNLM"/>
    </source>
</evidence>
<name>A0ABT7SJZ2_9CELL</name>
<proteinExistence type="predicted"/>
<dbReference type="PROSITE" id="PS51318">
    <property type="entry name" value="TAT"/>
    <property type="match status" value="1"/>
</dbReference>
<dbReference type="SUPFAM" id="SSF56300">
    <property type="entry name" value="Metallo-dependent phosphatases"/>
    <property type="match status" value="1"/>
</dbReference>
<protein>
    <recommendedName>
        <fullName evidence="4">Calcineurin-like phosphoesterase domain-containing protein</fullName>
    </recommendedName>
</protein>
<organism evidence="2 3">
    <name type="scientific">Cellulomonas alba</name>
    <dbReference type="NCBI Taxonomy" id="3053467"/>
    <lineage>
        <taxon>Bacteria</taxon>
        <taxon>Bacillati</taxon>
        <taxon>Actinomycetota</taxon>
        <taxon>Actinomycetes</taxon>
        <taxon>Micrococcales</taxon>
        <taxon>Cellulomonadaceae</taxon>
        <taxon>Cellulomonas</taxon>
    </lineage>
</organism>
<comment type="caution">
    <text evidence="2">The sequence shown here is derived from an EMBL/GenBank/DDBJ whole genome shotgun (WGS) entry which is preliminary data.</text>
</comment>
<feature type="signal peptide" evidence="1">
    <location>
        <begin position="1"/>
        <end position="21"/>
    </location>
</feature>
<gene>
    <name evidence="2" type="ORF">QRT04_16150</name>
</gene>
<evidence type="ECO:0000313" key="3">
    <source>
        <dbReference type="Proteomes" id="UP001529338"/>
    </source>
</evidence>
<accession>A0ABT7SJZ2</accession>
<evidence type="ECO:0000313" key="2">
    <source>
        <dbReference type="EMBL" id="MDM7856471.1"/>
    </source>
</evidence>
<reference evidence="2 3" key="1">
    <citation type="submission" date="2023-06" db="EMBL/GenBank/DDBJ databases">
        <title>Cellulomonas sp. MW4 Whole genome sequence.</title>
        <authorList>
            <person name="Park S."/>
        </authorList>
    </citation>
    <scope>NUCLEOTIDE SEQUENCE [LARGE SCALE GENOMIC DNA]</scope>
    <source>
        <strain evidence="2 3">MW4</strain>
    </source>
</reference>
<feature type="chain" id="PRO_5046272723" description="Calcineurin-like phosphoesterase domain-containing protein" evidence="1">
    <location>
        <begin position="22"/>
        <end position="345"/>
    </location>
</feature>